<dbReference type="Proteomes" id="UP000479710">
    <property type="component" value="Unassembled WGS sequence"/>
</dbReference>
<proteinExistence type="predicted"/>
<protein>
    <recommendedName>
        <fullName evidence="3">CCHC-type domain-containing protein</fullName>
    </recommendedName>
</protein>
<evidence type="ECO:0008006" key="3">
    <source>
        <dbReference type="Google" id="ProtNLM"/>
    </source>
</evidence>
<evidence type="ECO:0000313" key="2">
    <source>
        <dbReference type="Proteomes" id="UP000479710"/>
    </source>
</evidence>
<gene>
    <name evidence="1" type="ORF">E2562_038107</name>
</gene>
<reference evidence="1 2" key="1">
    <citation type="submission" date="2019-11" db="EMBL/GenBank/DDBJ databases">
        <title>Whole genome sequence of Oryza granulata.</title>
        <authorList>
            <person name="Li W."/>
        </authorList>
    </citation>
    <scope>NUCLEOTIDE SEQUENCE [LARGE SCALE GENOMIC DNA]</scope>
    <source>
        <strain evidence="2">cv. Menghai</strain>
        <tissue evidence="1">Leaf</tissue>
    </source>
</reference>
<accession>A0A6G1EUB8</accession>
<comment type="caution">
    <text evidence="1">The sequence shown here is derived from an EMBL/GenBank/DDBJ whole genome shotgun (WGS) entry which is preliminary data.</text>
</comment>
<dbReference type="AlphaFoldDB" id="A0A6G1EUB8"/>
<dbReference type="EMBL" id="SPHZ02000003">
    <property type="protein sequence ID" value="KAF0928195.1"/>
    <property type="molecule type" value="Genomic_DNA"/>
</dbReference>
<organism evidence="1 2">
    <name type="scientific">Oryza meyeriana var. granulata</name>
    <dbReference type="NCBI Taxonomy" id="110450"/>
    <lineage>
        <taxon>Eukaryota</taxon>
        <taxon>Viridiplantae</taxon>
        <taxon>Streptophyta</taxon>
        <taxon>Embryophyta</taxon>
        <taxon>Tracheophyta</taxon>
        <taxon>Spermatophyta</taxon>
        <taxon>Magnoliopsida</taxon>
        <taxon>Liliopsida</taxon>
        <taxon>Poales</taxon>
        <taxon>Poaceae</taxon>
        <taxon>BOP clade</taxon>
        <taxon>Oryzoideae</taxon>
        <taxon>Oryzeae</taxon>
        <taxon>Oryzinae</taxon>
        <taxon>Oryza</taxon>
        <taxon>Oryza meyeriana</taxon>
    </lineage>
</organism>
<evidence type="ECO:0000313" key="1">
    <source>
        <dbReference type="EMBL" id="KAF0928195.1"/>
    </source>
</evidence>
<sequence length="70" mass="7966">MPIEELVGYLSTAKHRYGGAGDEAQGGLMLLREEECGMPATPRDKSKIYYYNCDNYGHYSKEWQTAMRAL</sequence>
<name>A0A6G1EUB8_9ORYZ</name>
<keyword evidence="2" id="KW-1185">Reference proteome</keyword>